<keyword evidence="11" id="KW-1185">Reference proteome</keyword>
<comment type="pathway">
    <text evidence="2">Secondary metabolite biosynthesis.</text>
</comment>
<dbReference type="InterPro" id="IPR002401">
    <property type="entry name" value="Cyt_P450_E_grp-I"/>
</dbReference>
<keyword evidence="9" id="KW-0472">Membrane</keyword>
<evidence type="ECO:0000256" key="5">
    <source>
        <dbReference type="ARBA" id="ARBA00023002"/>
    </source>
</evidence>
<dbReference type="InterPro" id="IPR036396">
    <property type="entry name" value="Cyt_P450_sf"/>
</dbReference>
<dbReference type="EMBL" id="JH930479">
    <property type="protein sequence ID" value="EKM50335.1"/>
    <property type="molecule type" value="Genomic_DNA"/>
</dbReference>
<keyword evidence="7" id="KW-0503">Monooxygenase</keyword>
<dbReference type="GeneID" id="18911585"/>
<dbReference type="InParanoid" id="K5VU91"/>
<comment type="cofactor">
    <cofactor evidence="1 8">
        <name>heme</name>
        <dbReference type="ChEBI" id="CHEBI:30413"/>
    </cofactor>
</comment>
<evidence type="ECO:0000313" key="10">
    <source>
        <dbReference type="EMBL" id="EKM50335.1"/>
    </source>
</evidence>
<proteinExistence type="inferred from homology"/>
<evidence type="ECO:0000256" key="1">
    <source>
        <dbReference type="ARBA" id="ARBA00001971"/>
    </source>
</evidence>
<gene>
    <name evidence="10" type="ORF">PHACADRAFT_201174</name>
</gene>
<name>K5VU91_PHACS</name>
<feature type="transmembrane region" description="Helical" evidence="9">
    <location>
        <begin position="61"/>
        <end position="83"/>
    </location>
</feature>
<dbReference type="PRINTS" id="PR00385">
    <property type="entry name" value="P450"/>
</dbReference>
<dbReference type="RefSeq" id="XP_007401518.1">
    <property type="nucleotide sequence ID" value="XM_007401456.1"/>
</dbReference>
<dbReference type="AlphaFoldDB" id="K5VU91"/>
<keyword evidence="9" id="KW-1133">Transmembrane helix</keyword>
<comment type="similarity">
    <text evidence="3">Belongs to the cytochrome P450 family.</text>
</comment>
<dbReference type="PANTHER" id="PTHR24305:SF187">
    <property type="entry name" value="P450, PUTATIVE (EUROFUNG)-RELATED"/>
    <property type="match status" value="1"/>
</dbReference>
<organism evidence="10 11">
    <name type="scientific">Phanerochaete carnosa (strain HHB-10118-sp)</name>
    <name type="common">White-rot fungus</name>
    <name type="synonym">Peniophora carnosa</name>
    <dbReference type="NCBI Taxonomy" id="650164"/>
    <lineage>
        <taxon>Eukaryota</taxon>
        <taxon>Fungi</taxon>
        <taxon>Dikarya</taxon>
        <taxon>Basidiomycota</taxon>
        <taxon>Agaricomycotina</taxon>
        <taxon>Agaricomycetes</taxon>
        <taxon>Polyporales</taxon>
        <taxon>Phanerochaetaceae</taxon>
        <taxon>Phanerochaete</taxon>
    </lineage>
</organism>
<keyword evidence="6 8" id="KW-0408">Iron</keyword>
<feature type="binding site" description="axial binding residue" evidence="8">
    <location>
        <position position="502"/>
    </location>
    <ligand>
        <name>heme</name>
        <dbReference type="ChEBI" id="CHEBI:30413"/>
    </ligand>
    <ligandPart>
        <name>Fe</name>
        <dbReference type="ChEBI" id="CHEBI:18248"/>
    </ligandPart>
</feature>
<keyword evidence="8" id="KW-0349">Heme</keyword>
<evidence type="ECO:0000256" key="6">
    <source>
        <dbReference type="ARBA" id="ARBA00023004"/>
    </source>
</evidence>
<dbReference type="Gene3D" id="1.10.630.10">
    <property type="entry name" value="Cytochrome P450"/>
    <property type="match status" value="1"/>
</dbReference>
<protein>
    <submittedName>
        <fullName evidence="10">Uncharacterized protein</fullName>
    </submittedName>
</protein>
<accession>K5VU91</accession>
<evidence type="ECO:0000256" key="9">
    <source>
        <dbReference type="SAM" id="Phobius"/>
    </source>
</evidence>
<evidence type="ECO:0000256" key="8">
    <source>
        <dbReference type="PIRSR" id="PIRSR602401-1"/>
    </source>
</evidence>
<keyword evidence="4 8" id="KW-0479">Metal-binding</keyword>
<dbReference type="KEGG" id="pco:PHACADRAFT_201174"/>
<dbReference type="GO" id="GO:0005506">
    <property type="term" value="F:iron ion binding"/>
    <property type="evidence" value="ECO:0007669"/>
    <property type="project" value="InterPro"/>
</dbReference>
<evidence type="ECO:0000313" key="11">
    <source>
        <dbReference type="Proteomes" id="UP000008370"/>
    </source>
</evidence>
<dbReference type="GO" id="GO:0020037">
    <property type="term" value="F:heme binding"/>
    <property type="evidence" value="ECO:0007669"/>
    <property type="project" value="InterPro"/>
</dbReference>
<evidence type="ECO:0000256" key="4">
    <source>
        <dbReference type="ARBA" id="ARBA00022723"/>
    </source>
</evidence>
<feature type="transmembrane region" description="Helical" evidence="9">
    <location>
        <begin position="35"/>
        <end position="55"/>
    </location>
</feature>
<reference evidence="10 11" key="1">
    <citation type="journal article" date="2012" name="BMC Genomics">
        <title>Comparative genomics of the white-rot fungi, Phanerochaete carnosa and P. chrysosporium, to elucidate the genetic basis of the distinct wood types they colonize.</title>
        <authorList>
            <person name="Suzuki H."/>
            <person name="MacDonald J."/>
            <person name="Syed K."/>
            <person name="Salamov A."/>
            <person name="Hori C."/>
            <person name="Aerts A."/>
            <person name="Henrissat B."/>
            <person name="Wiebenga A."/>
            <person name="vanKuyk P.A."/>
            <person name="Barry K."/>
            <person name="Lindquist E."/>
            <person name="LaButti K."/>
            <person name="Lapidus A."/>
            <person name="Lucas S."/>
            <person name="Coutinho P."/>
            <person name="Gong Y."/>
            <person name="Samejima M."/>
            <person name="Mahadevan R."/>
            <person name="Abou-Zaid M."/>
            <person name="de Vries R.P."/>
            <person name="Igarashi K."/>
            <person name="Yadav J.S."/>
            <person name="Grigoriev I.V."/>
            <person name="Master E.R."/>
        </authorList>
    </citation>
    <scope>NUCLEOTIDE SEQUENCE [LARGE SCALE GENOMIC DNA]</scope>
    <source>
        <strain evidence="10 11">HHB-10118-sp</strain>
    </source>
</reference>
<dbReference type="PANTHER" id="PTHR24305">
    <property type="entry name" value="CYTOCHROME P450"/>
    <property type="match status" value="1"/>
</dbReference>
<dbReference type="Proteomes" id="UP000008370">
    <property type="component" value="Unassembled WGS sequence"/>
</dbReference>
<dbReference type="GO" id="GO:0016705">
    <property type="term" value="F:oxidoreductase activity, acting on paired donors, with incorporation or reduction of molecular oxygen"/>
    <property type="evidence" value="ECO:0007669"/>
    <property type="project" value="InterPro"/>
</dbReference>
<sequence length="559" mass="62645">MSLLPPYVALQDYKLIIAATGLASYFVFKRYEPSTMAPVLLILCGVPITLAFALRGNFNNLATATAAVPATYWALLTVFVVIYRVSPFHPLARYPGPLLCKLSKGWLMYYTGSTGKTYAYIHQLHQLYGDVVRIGPNELSIRHKDACVAAVGPKGLPKGPYYDTRLYDGEPSLEGIRDPALHAVRRRPWTRAMNSASMKYYEELIYNTVGDLVSGLKERVGGPVDIADWMSLFAYDFMGRIAFTYEYNMLKLGKDTHGLRQMVENCFFDLRWIAHIPWFIPLLKFMPGAGKDLDDLKAAGTKVALHRVSLGSTRPDLFHHLMDEDGHEPTKPKPEMVVIDGTLAIVAGADTTSSALSHLWALLLREPAYFERLRKEVDEAFSGADNIDFVKQAKMPYLNACLNETLRLLPPLLSGIQRRVERGSGGKMVGPYYIPEDTQISLVSYAIHRSIDSFSPLPETFWPDRWLAQEEYTLPSGELIPADDVHTNRDAFMAFSQGPAVCAGKNVALAEMRAVVCAVLRNFDIRAMDKRCLDTWEDEMVECFLTKTGRLPVQLVPRS</sequence>
<dbReference type="CDD" id="cd11061">
    <property type="entry name" value="CYP67-like"/>
    <property type="match status" value="1"/>
</dbReference>
<dbReference type="PRINTS" id="PR00463">
    <property type="entry name" value="EP450I"/>
</dbReference>
<evidence type="ECO:0000256" key="3">
    <source>
        <dbReference type="ARBA" id="ARBA00010617"/>
    </source>
</evidence>
<dbReference type="HOGENOM" id="CLU_001570_14_10_1"/>
<evidence type="ECO:0000256" key="7">
    <source>
        <dbReference type="ARBA" id="ARBA00023033"/>
    </source>
</evidence>
<evidence type="ECO:0000256" key="2">
    <source>
        <dbReference type="ARBA" id="ARBA00005179"/>
    </source>
</evidence>
<keyword evidence="5" id="KW-0560">Oxidoreductase</keyword>
<dbReference type="SUPFAM" id="SSF48264">
    <property type="entry name" value="Cytochrome P450"/>
    <property type="match status" value="1"/>
</dbReference>
<dbReference type="STRING" id="650164.K5VU91"/>
<dbReference type="InterPro" id="IPR001128">
    <property type="entry name" value="Cyt_P450"/>
</dbReference>
<dbReference type="OrthoDB" id="6692864at2759"/>
<dbReference type="InterPro" id="IPR050121">
    <property type="entry name" value="Cytochrome_P450_monoxygenase"/>
</dbReference>
<keyword evidence="9" id="KW-0812">Transmembrane</keyword>
<dbReference type="GO" id="GO:0004497">
    <property type="term" value="F:monooxygenase activity"/>
    <property type="evidence" value="ECO:0007669"/>
    <property type="project" value="UniProtKB-KW"/>
</dbReference>
<dbReference type="Pfam" id="PF00067">
    <property type="entry name" value="p450"/>
    <property type="match status" value="1"/>
</dbReference>